<reference evidence="2 3" key="1">
    <citation type="submission" date="2023-02" db="EMBL/GenBank/DDBJ databases">
        <title>Microbacterium betulae sp. nov., isolated from birch wood.</title>
        <authorList>
            <person name="Pasciak M."/>
            <person name="Pawlik K.J."/>
            <person name="Martynowski D."/>
            <person name="Laczmanski L."/>
            <person name="Ciekot J."/>
            <person name="Szponar B."/>
            <person name="Wojcik-Fatla A."/>
            <person name="Mackiewicz B."/>
            <person name="Farian E."/>
            <person name="Cholewa G."/>
            <person name="Cholewa A."/>
            <person name="Dutkiewicz J."/>
        </authorList>
    </citation>
    <scope>NUCLEOTIDE SEQUENCE [LARGE SCALE GENOMIC DNA]</scope>
    <source>
        <strain evidence="2 3">AB</strain>
    </source>
</reference>
<dbReference type="PANTHER" id="PTHR48207:SF3">
    <property type="entry name" value="SUCCINATE--HYDROXYMETHYLGLUTARATE COA-TRANSFERASE"/>
    <property type="match status" value="1"/>
</dbReference>
<dbReference type="InterPro" id="IPR003673">
    <property type="entry name" value="CoA-Trfase_fam_III"/>
</dbReference>
<dbReference type="Gene3D" id="3.40.50.10540">
    <property type="entry name" value="Crotonobetainyl-coa:carnitine coa-transferase, domain 1"/>
    <property type="match status" value="1"/>
</dbReference>
<dbReference type="RefSeq" id="WP_317139029.1">
    <property type="nucleotide sequence ID" value="NZ_CP118157.1"/>
</dbReference>
<dbReference type="PANTHER" id="PTHR48207">
    <property type="entry name" value="SUCCINATE--HYDROXYMETHYLGLUTARATE COA-TRANSFERASE"/>
    <property type="match status" value="1"/>
</dbReference>
<evidence type="ECO:0000313" key="3">
    <source>
        <dbReference type="Proteomes" id="UP001305498"/>
    </source>
</evidence>
<protein>
    <submittedName>
        <fullName evidence="2">CoA transferase</fullName>
    </submittedName>
</protein>
<dbReference type="Proteomes" id="UP001305498">
    <property type="component" value="Chromosome"/>
</dbReference>
<dbReference type="InterPro" id="IPR050483">
    <property type="entry name" value="CoA-transferase_III_domain"/>
</dbReference>
<dbReference type="GO" id="GO:0008410">
    <property type="term" value="F:CoA-transferase activity"/>
    <property type="evidence" value="ECO:0007669"/>
    <property type="project" value="TreeGrafter"/>
</dbReference>
<keyword evidence="1 2" id="KW-0808">Transferase</keyword>
<dbReference type="SUPFAM" id="SSF89796">
    <property type="entry name" value="CoA-transferase family III (CaiB/BaiF)"/>
    <property type="match status" value="1"/>
</dbReference>
<dbReference type="Pfam" id="PF02515">
    <property type="entry name" value="CoA_transf_3"/>
    <property type="match status" value="1"/>
</dbReference>
<proteinExistence type="predicted"/>
<keyword evidence="3" id="KW-1185">Reference proteome</keyword>
<evidence type="ECO:0000256" key="1">
    <source>
        <dbReference type="ARBA" id="ARBA00022679"/>
    </source>
</evidence>
<dbReference type="EMBL" id="CP118157">
    <property type="protein sequence ID" value="WOF22558.1"/>
    <property type="molecule type" value="Genomic_DNA"/>
</dbReference>
<dbReference type="Gene3D" id="3.30.1540.10">
    <property type="entry name" value="formyl-coa transferase, domain 3"/>
    <property type="match status" value="1"/>
</dbReference>
<dbReference type="AlphaFoldDB" id="A0AA97FGN9"/>
<dbReference type="InterPro" id="IPR044855">
    <property type="entry name" value="CoA-Trfase_III_dom3_sf"/>
</dbReference>
<accession>A0AA97FGN9</accession>
<name>A0AA97FGN9_9MICO</name>
<sequence length="415" mass="44396">MTEPVAPGALDGVTILDFTQLLQGPVATQVLADFGARVIKIENSGLGDIGRRQGITQNGMSYHWAANNRNKECVSVDLKSPDGLAIVRELVASADVVTSNFRPGVMEKLALGHEELAAINPRIISAFASGYGRTGPYRHRRGQDLALQAMGGFLALTGHAETGPVPAGTWIVDYIAGMQFAIGILTALAARERTGRGQVVDTSLLNASVAVHFQEGTEFLNTAGDFPRPISPLAHAHQSALYGVYETAEGRHVALVGEYYVDRQWWRVASALGEPDEVTGDPRLQTVAGVIEHEHEAVAILRAAFARHSLDDAIARLEEHDVLATPVNGYPEVFADPQVLHNGLIAETTHEVVGTLRLVGPPIALSETPATVRTAPRLLGEDNIAILRELGYDDDRIARLHADGVLGGVHRGVTA</sequence>
<gene>
    <name evidence="2" type="ORF">N8K70_14340</name>
</gene>
<evidence type="ECO:0000313" key="2">
    <source>
        <dbReference type="EMBL" id="WOF22558.1"/>
    </source>
</evidence>
<organism evidence="2 3">
    <name type="scientific">Microbacterium betulae</name>
    <dbReference type="NCBI Taxonomy" id="2981139"/>
    <lineage>
        <taxon>Bacteria</taxon>
        <taxon>Bacillati</taxon>
        <taxon>Actinomycetota</taxon>
        <taxon>Actinomycetes</taxon>
        <taxon>Micrococcales</taxon>
        <taxon>Microbacteriaceae</taxon>
        <taxon>Microbacterium</taxon>
    </lineage>
</organism>
<dbReference type="KEGG" id="mbet:N8K70_14340"/>
<dbReference type="InterPro" id="IPR023606">
    <property type="entry name" value="CoA-Trfase_III_dom_1_sf"/>
</dbReference>